<dbReference type="GO" id="GO:0005886">
    <property type="term" value="C:plasma membrane"/>
    <property type="evidence" value="ECO:0007669"/>
    <property type="project" value="UniProtKB-SubCell"/>
</dbReference>
<dbReference type="OrthoDB" id="9814461at2"/>
<dbReference type="Proteomes" id="UP000199286">
    <property type="component" value="Unassembled WGS sequence"/>
</dbReference>
<evidence type="ECO:0000256" key="2">
    <source>
        <dbReference type="ARBA" id="ARBA00022475"/>
    </source>
</evidence>
<evidence type="ECO:0000256" key="3">
    <source>
        <dbReference type="ARBA" id="ARBA00022692"/>
    </source>
</evidence>
<keyword evidence="5 6" id="KW-0472">Membrane</keyword>
<gene>
    <name evidence="7" type="ORF">SAMN05444340_11278</name>
</gene>
<feature type="transmembrane region" description="Helical" evidence="6">
    <location>
        <begin position="84"/>
        <end position="104"/>
    </location>
</feature>
<dbReference type="CDD" id="cd06581">
    <property type="entry name" value="TM_PBP1_LivM_like"/>
    <property type="match status" value="1"/>
</dbReference>
<keyword evidence="2" id="KW-1003">Cell membrane</keyword>
<feature type="transmembrane region" description="Helical" evidence="6">
    <location>
        <begin position="277"/>
        <end position="301"/>
    </location>
</feature>
<name>A0A1H3LCP1_9RHOB</name>
<dbReference type="PANTHER" id="PTHR30482">
    <property type="entry name" value="HIGH-AFFINITY BRANCHED-CHAIN AMINO ACID TRANSPORT SYSTEM PERMEASE"/>
    <property type="match status" value="1"/>
</dbReference>
<keyword evidence="8" id="KW-1185">Reference proteome</keyword>
<dbReference type="RefSeq" id="WP_089884157.1">
    <property type="nucleotide sequence ID" value="NZ_FNPF01000012.1"/>
</dbReference>
<organism evidence="7 8">
    <name type="scientific">Citreimonas salinaria</name>
    <dbReference type="NCBI Taxonomy" id="321339"/>
    <lineage>
        <taxon>Bacteria</taxon>
        <taxon>Pseudomonadati</taxon>
        <taxon>Pseudomonadota</taxon>
        <taxon>Alphaproteobacteria</taxon>
        <taxon>Rhodobacterales</taxon>
        <taxon>Roseobacteraceae</taxon>
        <taxon>Citreimonas</taxon>
    </lineage>
</organism>
<evidence type="ECO:0000313" key="8">
    <source>
        <dbReference type="Proteomes" id="UP000199286"/>
    </source>
</evidence>
<dbReference type="InterPro" id="IPR001851">
    <property type="entry name" value="ABC_transp_permease"/>
</dbReference>
<dbReference type="GO" id="GO:0015658">
    <property type="term" value="F:branched-chain amino acid transmembrane transporter activity"/>
    <property type="evidence" value="ECO:0007669"/>
    <property type="project" value="InterPro"/>
</dbReference>
<dbReference type="Pfam" id="PF02653">
    <property type="entry name" value="BPD_transp_2"/>
    <property type="match status" value="1"/>
</dbReference>
<feature type="transmembrane region" description="Helical" evidence="6">
    <location>
        <begin position="200"/>
        <end position="221"/>
    </location>
</feature>
<dbReference type="EMBL" id="FNPF01000012">
    <property type="protein sequence ID" value="SDY62151.1"/>
    <property type="molecule type" value="Genomic_DNA"/>
</dbReference>
<comment type="subcellular location">
    <subcellularLocation>
        <location evidence="1">Cell membrane</location>
        <topology evidence="1">Multi-pass membrane protein</topology>
    </subcellularLocation>
</comment>
<proteinExistence type="predicted"/>
<evidence type="ECO:0000256" key="6">
    <source>
        <dbReference type="SAM" id="Phobius"/>
    </source>
</evidence>
<evidence type="ECO:0000256" key="4">
    <source>
        <dbReference type="ARBA" id="ARBA00022989"/>
    </source>
</evidence>
<accession>A0A1H3LCP1</accession>
<feature type="transmembrane region" description="Helical" evidence="6">
    <location>
        <begin position="59"/>
        <end position="78"/>
    </location>
</feature>
<feature type="transmembrane region" description="Helical" evidence="6">
    <location>
        <begin position="251"/>
        <end position="271"/>
    </location>
</feature>
<evidence type="ECO:0000256" key="1">
    <source>
        <dbReference type="ARBA" id="ARBA00004651"/>
    </source>
</evidence>
<keyword evidence="4 6" id="KW-1133">Transmembrane helix</keyword>
<dbReference type="AlphaFoldDB" id="A0A1H3LCP1"/>
<feature type="transmembrane region" description="Helical" evidence="6">
    <location>
        <begin position="151"/>
        <end position="170"/>
    </location>
</feature>
<keyword evidence="3 6" id="KW-0812">Transmembrane</keyword>
<evidence type="ECO:0000256" key="5">
    <source>
        <dbReference type="ARBA" id="ARBA00023136"/>
    </source>
</evidence>
<dbReference type="PANTHER" id="PTHR30482:SF10">
    <property type="entry name" value="HIGH-AFFINITY BRANCHED-CHAIN AMINO ACID TRANSPORT PROTEIN BRAE"/>
    <property type="match status" value="1"/>
</dbReference>
<sequence>MTPSRSEAARIGWVVLALAAAATLPWIGSSYYLALGVTIATFTVLATSWAIFSGPTHYISLATAAFYGVGTYTTGLLIETMPYWSILAIAGLIGAAGAALVGLATLRLSGVYFVIFTLGLAEFVRQVLTWVQNLTGQKGIYVLTQITEAQIYWQLVGLAALVWLAGWLIGRSRLGFALRIIGDDEEVARHSGIDTAMAKVLLFMIPGAAAAMTGAILAPRFVYIEPAVAFSPMLSFQVVIMALLGGTGRLWGPLVGVIPFTFLWEAISSSFPNQTTLLLGLTFLLIVYLLPRGFVGLFLDLRQHGGGTFRRAGA</sequence>
<evidence type="ECO:0000313" key="7">
    <source>
        <dbReference type="EMBL" id="SDY62151.1"/>
    </source>
</evidence>
<dbReference type="STRING" id="321339.SAMN05444340_11278"/>
<feature type="transmembrane region" description="Helical" evidence="6">
    <location>
        <begin position="31"/>
        <end position="52"/>
    </location>
</feature>
<reference evidence="7 8" key="1">
    <citation type="submission" date="2016-10" db="EMBL/GenBank/DDBJ databases">
        <authorList>
            <person name="de Groot N.N."/>
        </authorList>
    </citation>
    <scope>NUCLEOTIDE SEQUENCE [LARGE SCALE GENOMIC DNA]</scope>
    <source>
        <strain evidence="7 8">DSM 26880</strain>
    </source>
</reference>
<dbReference type="InterPro" id="IPR043428">
    <property type="entry name" value="LivM-like"/>
</dbReference>
<feature type="transmembrane region" description="Helical" evidence="6">
    <location>
        <begin position="111"/>
        <end position="131"/>
    </location>
</feature>
<protein>
    <submittedName>
        <fullName evidence="7">Amino acid/amide ABC transporter membrane protein 2, HAAT family</fullName>
    </submittedName>
</protein>